<dbReference type="EMBL" id="MAAF01000025">
    <property type="protein sequence ID" value="OUR83890.1"/>
    <property type="molecule type" value="Genomic_DNA"/>
</dbReference>
<evidence type="ECO:0008006" key="3">
    <source>
        <dbReference type="Google" id="ProtNLM"/>
    </source>
</evidence>
<organism evidence="1 2">
    <name type="scientific">Colwellia psychrerythraea</name>
    <name type="common">Vibrio psychroerythus</name>
    <dbReference type="NCBI Taxonomy" id="28229"/>
    <lineage>
        <taxon>Bacteria</taxon>
        <taxon>Pseudomonadati</taxon>
        <taxon>Pseudomonadota</taxon>
        <taxon>Gammaproteobacteria</taxon>
        <taxon>Alteromonadales</taxon>
        <taxon>Colwelliaceae</taxon>
        <taxon>Colwellia</taxon>
    </lineage>
</organism>
<dbReference type="PROSITE" id="PS51257">
    <property type="entry name" value="PROKAR_LIPOPROTEIN"/>
    <property type="match status" value="1"/>
</dbReference>
<gene>
    <name evidence="1" type="ORF">A9Q75_04540</name>
</gene>
<dbReference type="AlphaFoldDB" id="A0A1Y5EN39"/>
<sequence length="61" mass="6675">MKLIFALLCTFSLSSCVYYGVQRDFGGDSSAPCTKGSSKQNAECKAEIRAINHEIGNKRND</sequence>
<accession>A0A1Y5EN39</accession>
<evidence type="ECO:0000313" key="1">
    <source>
        <dbReference type="EMBL" id="OUR83890.1"/>
    </source>
</evidence>
<name>A0A1Y5EN39_COLPS</name>
<proteinExistence type="predicted"/>
<dbReference type="Proteomes" id="UP000243053">
    <property type="component" value="Unassembled WGS sequence"/>
</dbReference>
<reference evidence="2" key="1">
    <citation type="journal article" date="2017" name="Proc. Natl. Acad. Sci. U.S.A.">
        <title>Simulation of Deepwater Horizon oil plume reveals substrate specialization within a complex community of hydrocarbon degraders.</title>
        <authorList>
            <person name="Hu P."/>
            <person name="Dubinsky E.A."/>
            <person name="Probst A.J."/>
            <person name="Wang J."/>
            <person name="Sieber C.M.K."/>
            <person name="Tom L.M."/>
            <person name="Gardinali P."/>
            <person name="Banfield J.F."/>
            <person name="Atlas R.M."/>
            <person name="Andersen G.L."/>
        </authorList>
    </citation>
    <scope>NUCLEOTIDE SEQUENCE [LARGE SCALE GENOMIC DNA]</scope>
</reference>
<comment type="caution">
    <text evidence="1">The sequence shown here is derived from an EMBL/GenBank/DDBJ whole genome shotgun (WGS) entry which is preliminary data.</text>
</comment>
<evidence type="ECO:0000313" key="2">
    <source>
        <dbReference type="Proteomes" id="UP000243053"/>
    </source>
</evidence>
<protein>
    <recommendedName>
        <fullName evidence="3">Lipoprotein</fullName>
    </recommendedName>
</protein>